<dbReference type="InterPro" id="IPR007460">
    <property type="entry name" value="BrnT_toxin"/>
</dbReference>
<keyword evidence="2" id="KW-1185">Reference proteome</keyword>
<evidence type="ECO:0000313" key="2">
    <source>
        <dbReference type="Proteomes" id="UP001204445"/>
    </source>
</evidence>
<dbReference type="EMBL" id="JANUCT010000009">
    <property type="protein sequence ID" value="MCS3903574.1"/>
    <property type="molecule type" value="Genomic_DNA"/>
</dbReference>
<name>A0AAE3HJL5_9GAMM</name>
<sequence>MRFEWNAAKDWANQRKHGVSFETASLVFADPNHLSVQDRVENGEVRWQTLGLIKGLIVLLVAHTYQDEEDDEVIRIISARKATARERRIYEQG</sequence>
<dbReference type="InterPro" id="IPR038573">
    <property type="entry name" value="BrnT_sf"/>
</dbReference>
<accession>A0AAE3HJL5</accession>
<comment type="caution">
    <text evidence="1">The sequence shown here is derived from an EMBL/GenBank/DDBJ whole genome shotgun (WGS) entry which is preliminary data.</text>
</comment>
<dbReference type="Pfam" id="PF04365">
    <property type="entry name" value="BrnT_toxin"/>
    <property type="match status" value="1"/>
</dbReference>
<dbReference type="Proteomes" id="UP001204445">
    <property type="component" value="Unassembled WGS sequence"/>
</dbReference>
<reference evidence="1" key="1">
    <citation type="submission" date="2022-08" db="EMBL/GenBank/DDBJ databases">
        <title>Genomic Encyclopedia of Type Strains, Phase III (KMG-III): the genomes of soil and plant-associated and newly described type strains.</title>
        <authorList>
            <person name="Whitman W."/>
        </authorList>
    </citation>
    <scope>NUCLEOTIDE SEQUENCE</scope>
    <source>
        <strain evidence="1">HMT 1</strain>
    </source>
</reference>
<gene>
    <name evidence="1" type="ORF">J2T55_001600</name>
</gene>
<organism evidence="1 2">
    <name type="scientific">Methylohalomonas lacus</name>
    <dbReference type="NCBI Taxonomy" id="398773"/>
    <lineage>
        <taxon>Bacteria</taxon>
        <taxon>Pseudomonadati</taxon>
        <taxon>Pseudomonadota</taxon>
        <taxon>Gammaproteobacteria</taxon>
        <taxon>Methylohalomonadales</taxon>
        <taxon>Methylohalomonadaceae</taxon>
        <taxon>Methylohalomonas</taxon>
    </lineage>
</organism>
<protein>
    <submittedName>
        <fullName evidence="1">Uncharacterized DUF497 family protein</fullName>
    </submittedName>
</protein>
<evidence type="ECO:0000313" key="1">
    <source>
        <dbReference type="EMBL" id="MCS3903574.1"/>
    </source>
</evidence>
<proteinExistence type="predicted"/>
<dbReference type="AlphaFoldDB" id="A0AAE3HJL5"/>
<dbReference type="Gene3D" id="3.10.450.530">
    <property type="entry name" value="Ribonuclease toxin, BrnT, of type II toxin-antitoxin system"/>
    <property type="match status" value="1"/>
</dbReference>